<dbReference type="CDD" id="cd17574">
    <property type="entry name" value="REC_OmpR"/>
    <property type="match status" value="1"/>
</dbReference>
<keyword evidence="5" id="KW-0238">DNA-binding</keyword>
<dbReference type="InterPro" id="IPR001789">
    <property type="entry name" value="Sig_transdc_resp-reg_receiver"/>
</dbReference>
<dbReference type="GO" id="GO:0000155">
    <property type="term" value="F:phosphorelay sensor kinase activity"/>
    <property type="evidence" value="ECO:0007669"/>
    <property type="project" value="InterPro"/>
</dbReference>
<dbReference type="Gene3D" id="3.40.50.2300">
    <property type="match status" value="1"/>
</dbReference>
<keyword evidence="3 7" id="KW-0597">Phosphoprotein</keyword>
<dbReference type="PROSITE" id="PS50110">
    <property type="entry name" value="RESPONSE_REGULATORY"/>
    <property type="match status" value="1"/>
</dbReference>
<dbReference type="GO" id="GO:0000976">
    <property type="term" value="F:transcription cis-regulatory region binding"/>
    <property type="evidence" value="ECO:0007669"/>
    <property type="project" value="TreeGrafter"/>
</dbReference>
<reference evidence="9 10" key="1">
    <citation type="submission" date="2017-06" db="EMBL/GenBank/DDBJ databases">
        <title>Genome sequencing of cyanobaciteial culture collection at National Institute for Environmental Studies (NIES).</title>
        <authorList>
            <person name="Hirose Y."/>
            <person name="Shimura Y."/>
            <person name="Fujisawa T."/>
            <person name="Nakamura Y."/>
            <person name="Kawachi M."/>
        </authorList>
    </citation>
    <scope>NUCLEOTIDE SEQUENCE [LARGE SCALE GENOMIC DNA]</scope>
    <source>
        <strain evidence="9 10">NIES-2135</strain>
    </source>
</reference>
<evidence type="ECO:0000259" key="8">
    <source>
        <dbReference type="PROSITE" id="PS50110"/>
    </source>
</evidence>
<feature type="modified residue" description="4-aspartylphosphate" evidence="7">
    <location>
        <position position="52"/>
    </location>
</feature>
<accession>A0A1Z4JBE2</accession>
<dbReference type="SUPFAM" id="SSF47384">
    <property type="entry name" value="Homodimeric domain of signal transducing histidine kinase"/>
    <property type="match status" value="1"/>
</dbReference>
<dbReference type="Pfam" id="PF00072">
    <property type="entry name" value="Response_reg"/>
    <property type="match status" value="1"/>
</dbReference>
<comment type="catalytic activity">
    <reaction evidence="1">
        <text>ATP + protein L-histidine = ADP + protein N-phospho-L-histidine.</text>
        <dbReference type="EC" id="2.7.13.3"/>
    </reaction>
</comment>
<dbReference type="EMBL" id="AP018203">
    <property type="protein sequence ID" value="BAY54062.1"/>
    <property type="molecule type" value="Genomic_DNA"/>
</dbReference>
<evidence type="ECO:0000256" key="5">
    <source>
        <dbReference type="ARBA" id="ARBA00023125"/>
    </source>
</evidence>
<evidence type="ECO:0000256" key="3">
    <source>
        <dbReference type="ARBA" id="ARBA00022553"/>
    </source>
</evidence>
<dbReference type="EC" id="2.7.13.3" evidence="2"/>
<dbReference type="InterPro" id="IPR036097">
    <property type="entry name" value="HisK_dim/P_sf"/>
</dbReference>
<dbReference type="SUPFAM" id="SSF52172">
    <property type="entry name" value="CheY-like"/>
    <property type="match status" value="1"/>
</dbReference>
<evidence type="ECO:0000256" key="7">
    <source>
        <dbReference type="PROSITE-ProRule" id="PRU00169"/>
    </source>
</evidence>
<keyword evidence="6" id="KW-0804">Transcription</keyword>
<dbReference type="GO" id="GO:0000156">
    <property type="term" value="F:phosphorelay response regulator activity"/>
    <property type="evidence" value="ECO:0007669"/>
    <property type="project" value="TreeGrafter"/>
</dbReference>
<dbReference type="SMART" id="SM00448">
    <property type="entry name" value="REC"/>
    <property type="match status" value="1"/>
</dbReference>
<gene>
    <name evidence="9" type="ORF">NIES2135_08760</name>
</gene>
<keyword evidence="4" id="KW-0805">Transcription regulation</keyword>
<keyword evidence="10" id="KW-1185">Reference proteome</keyword>
<sequence length="233" mass="26151">MNSVLVIEDDQEILENIEEILELQSFQALTTSSSVAGLQLAKEALPSLVICDVVMPEMDGYTVLSELRQQAETATIPFIFLTGRSERTDVRMGMELGADDYLTKPFTQEELIGAVQSCLNKYDRLTRQSEAQAQAAQSIEKQLQTSQELAEMNSMLLQKLSQGLRHPVSNITIATYMLKQHISDQDLDRYIAILEEECARSTSLLNEVSGLQEYLNPSKINLLRGKLKLRIPL</sequence>
<dbReference type="GO" id="GO:0005829">
    <property type="term" value="C:cytosol"/>
    <property type="evidence" value="ECO:0007669"/>
    <property type="project" value="TreeGrafter"/>
</dbReference>
<name>A0A1Z4JBE2_LEPBY</name>
<dbReference type="GO" id="GO:0032993">
    <property type="term" value="C:protein-DNA complex"/>
    <property type="evidence" value="ECO:0007669"/>
    <property type="project" value="TreeGrafter"/>
</dbReference>
<evidence type="ECO:0000256" key="1">
    <source>
        <dbReference type="ARBA" id="ARBA00000085"/>
    </source>
</evidence>
<dbReference type="PANTHER" id="PTHR48111">
    <property type="entry name" value="REGULATOR OF RPOS"/>
    <property type="match status" value="1"/>
</dbReference>
<dbReference type="AlphaFoldDB" id="A0A1Z4JBE2"/>
<organism evidence="9 10">
    <name type="scientific">Leptolyngbya boryana NIES-2135</name>
    <dbReference type="NCBI Taxonomy" id="1973484"/>
    <lineage>
        <taxon>Bacteria</taxon>
        <taxon>Bacillati</taxon>
        <taxon>Cyanobacteriota</taxon>
        <taxon>Cyanophyceae</taxon>
        <taxon>Leptolyngbyales</taxon>
        <taxon>Leptolyngbyaceae</taxon>
        <taxon>Leptolyngbya group</taxon>
        <taxon>Leptolyngbya</taxon>
    </lineage>
</organism>
<proteinExistence type="predicted"/>
<feature type="domain" description="Response regulatory" evidence="8">
    <location>
        <begin position="3"/>
        <end position="119"/>
    </location>
</feature>
<dbReference type="PANTHER" id="PTHR48111:SF4">
    <property type="entry name" value="DNA-BINDING DUAL TRANSCRIPTIONAL REGULATOR OMPR"/>
    <property type="match status" value="1"/>
</dbReference>
<dbReference type="InterPro" id="IPR039420">
    <property type="entry name" value="WalR-like"/>
</dbReference>
<evidence type="ECO:0000313" key="9">
    <source>
        <dbReference type="EMBL" id="BAY54062.1"/>
    </source>
</evidence>
<dbReference type="GO" id="GO:0006355">
    <property type="term" value="P:regulation of DNA-templated transcription"/>
    <property type="evidence" value="ECO:0007669"/>
    <property type="project" value="TreeGrafter"/>
</dbReference>
<evidence type="ECO:0000256" key="6">
    <source>
        <dbReference type="ARBA" id="ARBA00023163"/>
    </source>
</evidence>
<protein>
    <recommendedName>
        <fullName evidence="2">histidine kinase</fullName>
        <ecNumber evidence="2">2.7.13.3</ecNumber>
    </recommendedName>
</protein>
<evidence type="ECO:0000256" key="4">
    <source>
        <dbReference type="ARBA" id="ARBA00023015"/>
    </source>
</evidence>
<dbReference type="InterPro" id="IPR011006">
    <property type="entry name" value="CheY-like_superfamily"/>
</dbReference>
<dbReference type="Proteomes" id="UP000217895">
    <property type="component" value="Chromosome"/>
</dbReference>
<evidence type="ECO:0000256" key="2">
    <source>
        <dbReference type="ARBA" id="ARBA00012438"/>
    </source>
</evidence>
<evidence type="ECO:0000313" key="10">
    <source>
        <dbReference type="Proteomes" id="UP000217895"/>
    </source>
</evidence>